<comment type="caution">
    <text evidence="5">The sequence shown here is derived from an EMBL/GenBank/DDBJ whole genome shotgun (WGS) entry which is preliminary data.</text>
</comment>
<keyword evidence="1" id="KW-0479">Metal-binding</keyword>
<proteinExistence type="predicted"/>
<dbReference type="InterPro" id="IPR051581">
    <property type="entry name" value="Ca-bind"/>
</dbReference>
<evidence type="ECO:0000259" key="4">
    <source>
        <dbReference type="PROSITE" id="PS50222"/>
    </source>
</evidence>
<evidence type="ECO:0000256" key="1">
    <source>
        <dbReference type="ARBA" id="ARBA00022723"/>
    </source>
</evidence>
<dbReference type="EMBL" id="SEYY01008216">
    <property type="protein sequence ID" value="KAB7502235.1"/>
    <property type="molecule type" value="Genomic_DNA"/>
</dbReference>
<feature type="domain" description="EF-hand" evidence="4">
    <location>
        <begin position="26"/>
        <end position="61"/>
    </location>
</feature>
<dbReference type="InterPro" id="IPR002048">
    <property type="entry name" value="EF_hand_dom"/>
</dbReference>
<dbReference type="PANTHER" id="PTHR34524">
    <property type="entry name" value="CALCYPHOSIN"/>
    <property type="match status" value="1"/>
</dbReference>
<dbReference type="SUPFAM" id="SSF47473">
    <property type="entry name" value="EF-hand"/>
    <property type="match status" value="1"/>
</dbReference>
<keyword evidence="3" id="KW-0106">Calcium</keyword>
<dbReference type="GO" id="GO:0005509">
    <property type="term" value="F:calcium ion binding"/>
    <property type="evidence" value="ECO:0007669"/>
    <property type="project" value="InterPro"/>
</dbReference>
<dbReference type="InterPro" id="IPR011992">
    <property type="entry name" value="EF-hand-dom_pair"/>
</dbReference>
<dbReference type="SMART" id="SM00054">
    <property type="entry name" value="EFh"/>
    <property type="match status" value="2"/>
</dbReference>
<dbReference type="PROSITE" id="PS50222">
    <property type="entry name" value="EF_HAND_2"/>
    <property type="match status" value="3"/>
</dbReference>
<dbReference type="OrthoDB" id="444540at2759"/>
<name>A0A5N5TAW4_9CRUS</name>
<evidence type="ECO:0000313" key="6">
    <source>
        <dbReference type="Proteomes" id="UP000326759"/>
    </source>
</evidence>
<organism evidence="5 6">
    <name type="scientific">Armadillidium nasatum</name>
    <dbReference type="NCBI Taxonomy" id="96803"/>
    <lineage>
        <taxon>Eukaryota</taxon>
        <taxon>Metazoa</taxon>
        <taxon>Ecdysozoa</taxon>
        <taxon>Arthropoda</taxon>
        <taxon>Crustacea</taxon>
        <taxon>Multicrustacea</taxon>
        <taxon>Malacostraca</taxon>
        <taxon>Eumalacostraca</taxon>
        <taxon>Peracarida</taxon>
        <taxon>Isopoda</taxon>
        <taxon>Oniscidea</taxon>
        <taxon>Crinocheta</taxon>
        <taxon>Armadillidiidae</taxon>
        <taxon>Armadillidium</taxon>
    </lineage>
</organism>
<accession>A0A5N5TAW4</accession>
<evidence type="ECO:0000256" key="2">
    <source>
        <dbReference type="ARBA" id="ARBA00022737"/>
    </source>
</evidence>
<keyword evidence="6" id="KW-1185">Reference proteome</keyword>
<protein>
    <submittedName>
        <fullName evidence="5">Crustacean calcium-binding protein 23</fullName>
    </submittedName>
</protein>
<dbReference type="AlphaFoldDB" id="A0A5N5TAW4"/>
<evidence type="ECO:0000256" key="3">
    <source>
        <dbReference type="ARBA" id="ARBA00022837"/>
    </source>
</evidence>
<sequence>MQDNDHSGTLTVDEITQGINQIGLELSDEEAAELVQEFDSDGEGSVNYEEFLAAVRPEMNEERMAVVEEAFSALDESGDGKITVDDLREKYRAANHPSVQDGSESEDDVLGRFISRLEEGVSEDGAVTKNEFIDYYSGISNSIDNDELFIEIIKNSYGL</sequence>
<feature type="domain" description="EF-hand" evidence="4">
    <location>
        <begin position="62"/>
        <end position="97"/>
    </location>
</feature>
<reference evidence="5 6" key="1">
    <citation type="journal article" date="2019" name="PLoS Biol.">
        <title>Sex chromosomes control vertical transmission of feminizing Wolbachia symbionts in an isopod.</title>
        <authorList>
            <person name="Becking T."/>
            <person name="Chebbi M.A."/>
            <person name="Giraud I."/>
            <person name="Moumen B."/>
            <person name="Laverre T."/>
            <person name="Caubet Y."/>
            <person name="Peccoud J."/>
            <person name="Gilbert C."/>
            <person name="Cordaux R."/>
        </authorList>
    </citation>
    <scope>NUCLEOTIDE SEQUENCE [LARGE SCALE GENOMIC DNA]</scope>
    <source>
        <strain evidence="5">ANa2</strain>
        <tissue evidence="5">Whole body excluding digestive tract and cuticle</tissue>
    </source>
</reference>
<gene>
    <name evidence="5" type="primary">CCB23</name>
    <name evidence="5" type="ORF">Anas_11547</name>
</gene>
<dbReference type="PANTHER" id="PTHR34524:SF6">
    <property type="entry name" value="CALCYPHOSINE LIKE"/>
    <property type="match status" value="1"/>
</dbReference>
<evidence type="ECO:0000313" key="5">
    <source>
        <dbReference type="EMBL" id="KAB7502235.1"/>
    </source>
</evidence>
<dbReference type="PROSITE" id="PS00018">
    <property type="entry name" value="EF_HAND_1"/>
    <property type="match status" value="3"/>
</dbReference>
<keyword evidence="2" id="KW-0677">Repeat</keyword>
<dbReference type="Pfam" id="PF13499">
    <property type="entry name" value="EF-hand_7"/>
    <property type="match status" value="2"/>
</dbReference>
<dbReference type="InterPro" id="IPR018247">
    <property type="entry name" value="EF_Hand_1_Ca_BS"/>
</dbReference>
<dbReference type="Proteomes" id="UP000326759">
    <property type="component" value="Unassembled WGS sequence"/>
</dbReference>
<feature type="domain" description="EF-hand" evidence="4">
    <location>
        <begin position="1"/>
        <end position="25"/>
    </location>
</feature>
<dbReference type="Gene3D" id="1.10.238.10">
    <property type="entry name" value="EF-hand"/>
    <property type="match status" value="2"/>
</dbReference>